<evidence type="ECO:0000313" key="3">
    <source>
        <dbReference type="Proteomes" id="UP000538929"/>
    </source>
</evidence>
<dbReference type="Proteomes" id="UP000538929">
    <property type="component" value="Unassembled WGS sequence"/>
</dbReference>
<protein>
    <submittedName>
        <fullName evidence="2">Uncharacterized protein</fullName>
    </submittedName>
</protein>
<feature type="region of interest" description="Disordered" evidence="1">
    <location>
        <begin position="1"/>
        <end position="27"/>
    </location>
</feature>
<proteinExistence type="predicted"/>
<feature type="compositionally biased region" description="Low complexity" evidence="1">
    <location>
        <begin position="10"/>
        <end position="27"/>
    </location>
</feature>
<dbReference type="EMBL" id="VKHT01000864">
    <property type="protein sequence ID" value="MBB0246380.1"/>
    <property type="molecule type" value="Genomic_DNA"/>
</dbReference>
<name>A0A7W3TGT8_9ACTN</name>
<sequence length="138" mass="15155">MVFPVLPAETTTTSRGWPTTTTPNTRATPVPAILDLALLSGASPRRPEGHLRQAVLHHSDAYTRSRAISGTKLATLMMHTGDPREAAITALRALDEIGRIRSRRARDNVRALATAATPHRRRPEVAELRRRITETLAP</sequence>
<keyword evidence="3" id="KW-1185">Reference proteome</keyword>
<comment type="caution">
    <text evidence="2">The sequence shown here is derived from an EMBL/GenBank/DDBJ whole genome shotgun (WGS) entry which is preliminary data.</text>
</comment>
<dbReference type="AlphaFoldDB" id="A0A7W3TGT8"/>
<reference evidence="3" key="1">
    <citation type="submission" date="2019-10" db="EMBL/GenBank/DDBJ databases">
        <title>Streptomyces sp. nov., a novel actinobacterium isolated from alkaline environment.</title>
        <authorList>
            <person name="Golinska P."/>
        </authorList>
    </citation>
    <scope>NUCLEOTIDE SEQUENCE [LARGE SCALE GENOMIC DNA]</scope>
    <source>
        <strain evidence="3">DSM 42118</strain>
    </source>
</reference>
<gene>
    <name evidence="2" type="ORF">FNQ90_20255</name>
</gene>
<organism evidence="2 3">
    <name type="scientific">Streptomyces alkaliphilus</name>
    <dbReference type="NCBI Taxonomy" id="1472722"/>
    <lineage>
        <taxon>Bacteria</taxon>
        <taxon>Bacillati</taxon>
        <taxon>Actinomycetota</taxon>
        <taxon>Actinomycetes</taxon>
        <taxon>Kitasatosporales</taxon>
        <taxon>Streptomycetaceae</taxon>
        <taxon>Streptomyces</taxon>
    </lineage>
</organism>
<evidence type="ECO:0000313" key="2">
    <source>
        <dbReference type="EMBL" id="MBB0246380.1"/>
    </source>
</evidence>
<accession>A0A7W3TGT8</accession>
<evidence type="ECO:0000256" key="1">
    <source>
        <dbReference type="SAM" id="MobiDB-lite"/>
    </source>
</evidence>
<dbReference type="RefSeq" id="WP_182607722.1">
    <property type="nucleotide sequence ID" value="NZ_VKHT01000864.1"/>
</dbReference>